<evidence type="ECO:0000256" key="2">
    <source>
        <dbReference type="ARBA" id="ARBA00022603"/>
    </source>
</evidence>
<evidence type="ECO:0000256" key="4">
    <source>
        <dbReference type="ARBA" id="ARBA00023128"/>
    </source>
</evidence>
<organism evidence="5">
    <name type="scientific">hydrothermal vent metagenome</name>
    <dbReference type="NCBI Taxonomy" id="652676"/>
    <lineage>
        <taxon>unclassified sequences</taxon>
        <taxon>metagenomes</taxon>
        <taxon>ecological metagenomes</taxon>
    </lineage>
</organism>
<dbReference type="AlphaFoldDB" id="A0A3B0Z0W8"/>
<evidence type="ECO:0000313" key="5">
    <source>
        <dbReference type="EMBL" id="VAW86888.1"/>
    </source>
</evidence>
<dbReference type="InterPro" id="IPR038375">
    <property type="entry name" value="NDUFAF7_sf"/>
</dbReference>
<dbReference type="Gene3D" id="3.40.50.12710">
    <property type="match status" value="1"/>
</dbReference>
<accession>A0A3B0Z0W8</accession>
<dbReference type="GO" id="GO:0032259">
    <property type="term" value="P:methylation"/>
    <property type="evidence" value="ECO:0007669"/>
    <property type="project" value="UniProtKB-KW"/>
</dbReference>
<dbReference type="InterPro" id="IPR003788">
    <property type="entry name" value="NDUFAF7"/>
</dbReference>
<evidence type="ECO:0000256" key="1">
    <source>
        <dbReference type="ARBA" id="ARBA00004173"/>
    </source>
</evidence>
<dbReference type="EMBL" id="UOFQ01000054">
    <property type="protein sequence ID" value="VAW86888.1"/>
    <property type="molecule type" value="Genomic_DNA"/>
</dbReference>
<dbReference type="InterPro" id="IPR029063">
    <property type="entry name" value="SAM-dependent_MTases_sf"/>
</dbReference>
<dbReference type="PANTHER" id="PTHR12049">
    <property type="entry name" value="PROTEIN ARGININE METHYLTRANSFERASE NDUFAF7, MITOCHONDRIAL"/>
    <property type="match status" value="1"/>
</dbReference>
<dbReference type="SUPFAM" id="SSF53335">
    <property type="entry name" value="S-adenosyl-L-methionine-dependent methyltransferases"/>
    <property type="match status" value="1"/>
</dbReference>
<comment type="subcellular location">
    <subcellularLocation>
        <location evidence="1">Mitochondrion</location>
    </subcellularLocation>
</comment>
<name>A0A3B0Z0W8_9ZZZZ</name>
<keyword evidence="4" id="KW-0496">Mitochondrion</keyword>
<dbReference type="Pfam" id="PF02636">
    <property type="entry name" value="Methyltransf_28"/>
    <property type="match status" value="1"/>
</dbReference>
<sequence length="404" mass="44673">MNRNRSNSEAGQLRIGELDEQTITHSAQLAELIIDEIKQQGDKIPFIRYMELILHAPGLGYYSAGAHKIGAAGDFITAPEISPLFSQCVARQCQQVLHDIGGGDVLEVGAGSGAMACEVLRELEKLDCLPEHYFILDLSADLRERQRVYLQQELPHLMGRIAWLNALPETGFKGVVLANELLDAMPVHLVRFDPENLTERYVSWSGERFSWCDGPLSESRLSDVAAHIIEECGADEFDHEYVSEINLAAADWVRSVAAILEQGLVLLIDYGFPRREYYIPERKEGTVMCHYRHQAHSDPLILPGLQDVTAHVDFTAIAESAADAGMDVAGYASQAHFLLGAGLMDVLAENAETSTHEQQVMQAQAVKTLTMPQEMGELFKVIALTKKMEPGLVGFSMLDARGRL</sequence>
<proteinExistence type="predicted"/>
<keyword evidence="3 5" id="KW-0808">Transferase</keyword>
<dbReference type="GO" id="GO:0035243">
    <property type="term" value="F:protein-arginine omega-N symmetric methyltransferase activity"/>
    <property type="evidence" value="ECO:0007669"/>
    <property type="project" value="TreeGrafter"/>
</dbReference>
<keyword evidence="2 5" id="KW-0489">Methyltransferase</keyword>
<reference evidence="5" key="1">
    <citation type="submission" date="2018-06" db="EMBL/GenBank/DDBJ databases">
        <authorList>
            <person name="Zhirakovskaya E."/>
        </authorList>
    </citation>
    <scope>NUCLEOTIDE SEQUENCE</scope>
</reference>
<dbReference type="GO" id="GO:0005739">
    <property type="term" value="C:mitochondrion"/>
    <property type="evidence" value="ECO:0007669"/>
    <property type="project" value="UniProtKB-SubCell"/>
</dbReference>
<gene>
    <name evidence="5" type="ORF">MNBD_GAMMA17-767</name>
</gene>
<dbReference type="PANTHER" id="PTHR12049:SF7">
    <property type="entry name" value="PROTEIN ARGININE METHYLTRANSFERASE NDUFAF7, MITOCHONDRIAL"/>
    <property type="match status" value="1"/>
</dbReference>
<evidence type="ECO:0000256" key="3">
    <source>
        <dbReference type="ARBA" id="ARBA00022679"/>
    </source>
</evidence>
<protein>
    <submittedName>
        <fullName evidence="5">SAM-dependent methyltransferase, MidA</fullName>
    </submittedName>
</protein>